<dbReference type="InterPro" id="IPR027417">
    <property type="entry name" value="P-loop_NTPase"/>
</dbReference>
<dbReference type="PANTHER" id="PTHR43394:SF1">
    <property type="entry name" value="ATP-BINDING CASSETTE SUB-FAMILY B MEMBER 10, MITOCHONDRIAL"/>
    <property type="match status" value="1"/>
</dbReference>
<evidence type="ECO:0000256" key="2">
    <source>
        <dbReference type="ARBA" id="ARBA00022692"/>
    </source>
</evidence>
<dbReference type="InterPro" id="IPR039421">
    <property type="entry name" value="Type_1_exporter"/>
</dbReference>
<evidence type="ECO:0000256" key="7">
    <source>
        <dbReference type="SAM" id="Phobius"/>
    </source>
</evidence>
<comment type="subcellular location">
    <subcellularLocation>
        <location evidence="1">Cell membrane</location>
        <topology evidence="1">Multi-pass membrane protein</topology>
    </subcellularLocation>
</comment>
<dbReference type="CDD" id="cd18563">
    <property type="entry name" value="ABC_6TM_exporter_like"/>
    <property type="match status" value="1"/>
</dbReference>
<organism evidence="10 11">
    <name type="scientific">Paenibacillus konkukensis</name>
    <dbReference type="NCBI Taxonomy" id="2020716"/>
    <lineage>
        <taxon>Bacteria</taxon>
        <taxon>Bacillati</taxon>
        <taxon>Bacillota</taxon>
        <taxon>Bacilli</taxon>
        <taxon>Bacillales</taxon>
        <taxon>Paenibacillaceae</taxon>
        <taxon>Paenibacillus</taxon>
    </lineage>
</organism>
<dbReference type="RefSeq" id="WP_249863987.1">
    <property type="nucleotide sequence ID" value="NZ_CP027059.1"/>
</dbReference>
<feature type="domain" description="ABC transporter" evidence="8">
    <location>
        <begin position="483"/>
        <end position="717"/>
    </location>
</feature>
<feature type="transmembrane region" description="Helical" evidence="7">
    <location>
        <begin position="282"/>
        <end position="300"/>
    </location>
</feature>
<evidence type="ECO:0000259" key="8">
    <source>
        <dbReference type="PROSITE" id="PS50893"/>
    </source>
</evidence>
<dbReference type="PROSITE" id="PS00211">
    <property type="entry name" value="ABC_TRANSPORTER_1"/>
    <property type="match status" value="1"/>
</dbReference>
<feature type="transmembrane region" description="Helical" evidence="7">
    <location>
        <begin position="389"/>
        <end position="408"/>
    </location>
</feature>
<dbReference type="PROSITE" id="PS50929">
    <property type="entry name" value="ABC_TM1F"/>
    <property type="match status" value="1"/>
</dbReference>
<keyword evidence="5 7" id="KW-1133">Transmembrane helix</keyword>
<feature type="transmembrane region" description="Helical" evidence="7">
    <location>
        <begin position="168"/>
        <end position="186"/>
    </location>
</feature>
<dbReference type="Gene3D" id="3.40.50.300">
    <property type="entry name" value="P-loop containing nucleotide triphosphate hydrolases"/>
    <property type="match status" value="1"/>
</dbReference>
<keyword evidence="2 7" id="KW-0812">Transmembrane</keyword>
<evidence type="ECO:0000313" key="11">
    <source>
        <dbReference type="Proteomes" id="UP001057134"/>
    </source>
</evidence>
<feature type="transmembrane region" description="Helical" evidence="7">
    <location>
        <begin position="420"/>
        <end position="440"/>
    </location>
</feature>
<dbReference type="InterPro" id="IPR036640">
    <property type="entry name" value="ABC1_TM_sf"/>
</dbReference>
<dbReference type="Pfam" id="PF00664">
    <property type="entry name" value="ABC_membrane"/>
    <property type="match status" value="1"/>
</dbReference>
<dbReference type="Proteomes" id="UP001057134">
    <property type="component" value="Chromosome"/>
</dbReference>
<evidence type="ECO:0000256" key="3">
    <source>
        <dbReference type="ARBA" id="ARBA00022741"/>
    </source>
</evidence>
<name>A0ABY4RID8_9BACL</name>
<evidence type="ECO:0000256" key="6">
    <source>
        <dbReference type="ARBA" id="ARBA00023136"/>
    </source>
</evidence>
<evidence type="ECO:0000259" key="9">
    <source>
        <dbReference type="PROSITE" id="PS50929"/>
    </source>
</evidence>
<dbReference type="PROSITE" id="PS50893">
    <property type="entry name" value="ABC_TRANSPORTER_2"/>
    <property type="match status" value="1"/>
</dbReference>
<dbReference type="EMBL" id="CP027059">
    <property type="protein sequence ID" value="UQZ81785.1"/>
    <property type="molecule type" value="Genomic_DNA"/>
</dbReference>
<keyword evidence="11" id="KW-1185">Reference proteome</keyword>
<reference evidence="10" key="1">
    <citation type="submission" date="2018-02" db="EMBL/GenBank/DDBJ databases">
        <authorList>
            <person name="Kim S.-K."/>
            <person name="Jung H.-I."/>
            <person name="Lee S.-W."/>
        </authorList>
    </citation>
    <scope>NUCLEOTIDE SEQUENCE</scope>
    <source>
        <strain evidence="10">SK3146</strain>
    </source>
</reference>
<accession>A0ABY4RID8</accession>
<reference evidence="10" key="2">
    <citation type="journal article" date="2021" name="J Anim Sci Technol">
        <title>Complete genome sequence of Paenibacillus konkukensis sp. nov. SK3146 as a potential probiotic strain.</title>
        <authorList>
            <person name="Jung H.I."/>
            <person name="Park S."/>
            <person name="Niu K.M."/>
            <person name="Lee S.W."/>
            <person name="Kothari D."/>
            <person name="Yi K.J."/>
            <person name="Kim S.K."/>
        </authorList>
    </citation>
    <scope>NUCLEOTIDE SEQUENCE</scope>
    <source>
        <strain evidence="10">SK3146</strain>
    </source>
</reference>
<evidence type="ECO:0000256" key="4">
    <source>
        <dbReference type="ARBA" id="ARBA00022840"/>
    </source>
</evidence>
<feature type="transmembrane region" description="Helical" evidence="7">
    <location>
        <begin position="198"/>
        <end position="217"/>
    </location>
</feature>
<evidence type="ECO:0000256" key="1">
    <source>
        <dbReference type="ARBA" id="ARBA00004651"/>
    </source>
</evidence>
<feature type="domain" description="ABC transmembrane type-1" evidence="9">
    <location>
        <begin position="168"/>
        <end position="445"/>
    </location>
</feature>
<dbReference type="InterPro" id="IPR003593">
    <property type="entry name" value="AAA+_ATPase"/>
</dbReference>
<dbReference type="InterPro" id="IPR017871">
    <property type="entry name" value="ABC_transporter-like_CS"/>
</dbReference>
<dbReference type="GO" id="GO:0016787">
    <property type="term" value="F:hydrolase activity"/>
    <property type="evidence" value="ECO:0007669"/>
    <property type="project" value="UniProtKB-KW"/>
</dbReference>
<dbReference type="EC" id="3.6.3.-" evidence="10"/>
<proteinExistence type="predicted"/>
<dbReference type="SMART" id="SM00382">
    <property type="entry name" value="AAA"/>
    <property type="match status" value="1"/>
</dbReference>
<keyword evidence="4 10" id="KW-0067">ATP-binding</keyword>
<feature type="transmembrane region" description="Helical" evidence="7">
    <location>
        <begin position="306"/>
        <end position="328"/>
    </location>
</feature>
<dbReference type="InterPro" id="IPR011527">
    <property type="entry name" value="ABC1_TM_dom"/>
</dbReference>
<dbReference type="PANTHER" id="PTHR43394">
    <property type="entry name" value="ATP-DEPENDENT PERMEASE MDL1, MITOCHONDRIAL"/>
    <property type="match status" value="1"/>
</dbReference>
<sequence>MSILEKLPLAVESQLAAPALFAAMADVDEHGGQGERWLIVTEDEVMVCSRTGERLAQLLAAQVADCRIVNAIGGGTLTADTPKGPVALVRYTSGHAGKFGFAARLIKALSENQPLPAASVKDLPRRCKQCGTPLLEGTSVCSVCTDKGKVAVRLLSYAKPYRAQMTTAALMLIAATLMELVPPFLTKVIVDDVLQPKTVGLALLWFVLGLAGTRIMLSVMQTLRGYVGVWVGGKLMGDIRKDIYSSLMRLSLGFFDRRQTSQFIGRVNSDAEAMRQFLTDGVMWISGQVLMLAAIIAMMVSLDWKLAIYAIIPTPLIVITSMIIWPTIRSRWHRHWRAINRLNMLVGDALQGIRVVKAFGQEPTEMKRYGEANLELVEQNIRADGMWQGVFPLFALISTSGAILVWYFGGWMVLRDQISLGTLMAFTAYLGMLFGPLQWFSQALNWTSRAMASADRVFEIMDTPSDVSDDIEPVPLDWVEGRVVLNQVSYGYEAHHPVLKNINLTVAAGEMIGLVGHSGAGKSTLINMICRFYDPTQGQIAIDGVPLKKIKQEDLRKKIGVVLQETFLFDGTITENIAYSKPDATPEEIMRAAKIANAHDFIVRLPDGYDTKVGERGHRLSGGEKQRIAIARAIVHDPRILILDEATASVDTETERQIQEAISRLVKGRTTFAIAHRLSTLRNADRLVVLDKGEIVEVGTHEELLDKQGVYYKLVEAQRELSKIKGVQS</sequence>
<dbReference type="Pfam" id="PF00005">
    <property type="entry name" value="ABC_tran"/>
    <property type="match status" value="1"/>
</dbReference>
<dbReference type="InterPro" id="IPR003439">
    <property type="entry name" value="ABC_transporter-like_ATP-bd"/>
</dbReference>
<evidence type="ECO:0000256" key="5">
    <source>
        <dbReference type="ARBA" id="ARBA00022989"/>
    </source>
</evidence>
<keyword evidence="10" id="KW-0378">Hydrolase</keyword>
<dbReference type="SUPFAM" id="SSF90123">
    <property type="entry name" value="ABC transporter transmembrane region"/>
    <property type="match status" value="1"/>
</dbReference>
<dbReference type="GO" id="GO:0005524">
    <property type="term" value="F:ATP binding"/>
    <property type="evidence" value="ECO:0007669"/>
    <property type="project" value="UniProtKB-KW"/>
</dbReference>
<keyword evidence="6 7" id="KW-0472">Membrane</keyword>
<gene>
    <name evidence="10" type="ORF">SK3146_00941</name>
</gene>
<evidence type="ECO:0000313" key="10">
    <source>
        <dbReference type="EMBL" id="UQZ81785.1"/>
    </source>
</evidence>
<dbReference type="Gene3D" id="1.20.1560.10">
    <property type="entry name" value="ABC transporter type 1, transmembrane domain"/>
    <property type="match status" value="1"/>
</dbReference>
<protein>
    <submittedName>
        <fullName evidence="10">Multidrug export ATP-binding/permease protein</fullName>
        <ecNumber evidence="10">3.6.3.-</ecNumber>
    </submittedName>
</protein>
<keyword evidence="3" id="KW-0547">Nucleotide-binding</keyword>
<dbReference type="SUPFAM" id="SSF52540">
    <property type="entry name" value="P-loop containing nucleoside triphosphate hydrolases"/>
    <property type="match status" value="1"/>
</dbReference>